<dbReference type="Pfam" id="PF14863">
    <property type="entry name" value="Alkyl_sulf_dimr"/>
    <property type="match status" value="1"/>
</dbReference>
<evidence type="ECO:0000256" key="4">
    <source>
        <dbReference type="ARBA" id="ARBA00033751"/>
    </source>
</evidence>
<dbReference type="InterPro" id="IPR001279">
    <property type="entry name" value="Metallo-B-lactamas"/>
</dbReference>
<dbReference type="InterPro" id="IPR038536">
    <property type="entry name" value="Alkyl/aryl-sulf_dimr_sf"/>
</dbReference>
<reference evidence="6" key="1">
    <citation type="submission" date="2021-07" db="EMBL/GenBank/DDBJ databases">
        <authorList>
            <person name="Branca A.L. A."/>
        </authorList>
    </citation>
    <scope>NUCLEOTIDE SEQUENCE</scope>
</reference>
<evidence type="ECO:0000256" key="3">
    <source>
        <dbReference type="ARBA" id="ARBA00022833"/>
    </source>
</evidence>
<dbReference type="InterPro" id="IPR029228">
    <property type="entry name" value="Alkyl_sulf_dimr"/>
</dbReference>
<accession>A0A9W4J4J8</accession>
<dbReference type="SUPFAM" id="SSF56281">
    <property type="entry name" value="Metallo-hydrolase/oxidoreductase"/>
    <property type="match status" value="1"/>
</dbReference>
<dbReference type="InterPro" id="IPR044097">
    <property type="entry name" value="Bds1/SdsA1_MBL-fold"/>
</dbReference>
<dbReference type="EMBL" id="CAJVPD010000222">
    <property type="protein sequence ID" value="CAG8369385.1"/>
    <property type="molecule type" value="Genomic_DNA"/>
</dbReference>
<dbReference type="InterPro" id="IPR036866">
    <property type="entry name" value="RibonucZ/Hydroxyglut_hydro"/>
</dbReference>
<comment type="similarity">
    <text evidence="4">Belongs to the metallo-beta-lactamase superfamily. Type III sulfatase family.</text>
</comment>
<dbReference type="AlphaFoldDB" id="A0A9W4J4J8"/>
<evidence type="ECO:0000259" key="5">
    <source>
        <dbReference type="SMART" id="SM00849"/>
    </source>
</evidence>
<dbReference type="GO" id="GO:0018909">
    <property type="term" value="P:dodecyl sulfate metabolic process"/>
    <property type="evidence" value="ECO:0007669"/>
    <property type="project" value="InterPro"/>
</dbReference>
<dbReference type="GO" id="GO:0046983">
    <property type="term" value="F:protein dimerization activity"/>
    <property type="evidence" value="ECO:0007669"/>
    <property type="project" value="InterPro"/>
</dbReference>
<dbReference type="SMART" id="SM00849">
    <property type="entry name" value="Lactamase_B"/>
    <property type="match status" value="1"/>
</dbReference>
<dbReference type="FunFam" id="3.60.15.30:FF:000001">
    <property type="entry name" value="Alkyl/aryl-sulfatase BDS1"/>
    <property type="match status" value="1"/>
</dbReference>
<dbReference type="InterPro" id="IPR029229">
    <property type="entry name" value="Alkyl_sulf_C"/>
</dbReference>
<sequence>MTAEPSFTDTADFTAAERGFIAALNPGIIKDATGKEVWNIDAYDFMKGECPPTAHPNLWRQGQLNSKHGLFEICPGIYQIRAYDLSNMTIVEGKDGIIIIDPLISCECAAAGLALYEEHRGKRKVTGMIYSHSHGDHYMGAAVVISDTNMPIIAPEGFLEAIMSESILAGPAMRRRGAFMYGNALPRSATGQIGTGLGMASSVGTTSLIPPNTLIQETGERHEVDGVEIVFQMVPGTEAPAEINFFFPGFRAFCVPETATNCMHNIVTLRGAQVRDAKAWSGYLDEAIVLFGGESDVLFGSHNWPTWGREELIRRLEEQRDIYGYLHDQTVRMMNLGMAGVEIAEKMQLPPAISRAWHCRGFYGSLSHNVKGIYQKYMTWFDGRPEHLWQYPPTEEGQRYVECFGGVDGLCDQAEKFITKGDNRFAVTLLAHAVAAQPESAGTRERLLLASAYESLGFGAENATWRNFYLTAAQHLRSGKQAGMVAGGGTALGESLSIDQWFEILSVQLNGERAAEKQFTIDLEVTDAEQKWRLIISNGVLTRRLLDTASSQRNAEQNAPDLWLVLTKKKLLEIIRGNIIGVEKKSGDFRVLEEFLDLIAVQHGSTRGPSQL</sequence>
<protein>
    <recommendedName>
        <fullName evidence="5">Metallo-beta-lactamase domain-containing protein</fullName>
    </recommendedName>
</protein>
<dbReference type="Gene3D" id="3.60.15.30">
    <property type="entry name" value="Metallo-beta-lactamase domain"/>
    <property type="match status" value="1"/>
</dbReference>
<comment type="caution">
    <text evidence="6">The sequence shown here is derived from an EMBL/GenBank/DDBJ whole genome shotgun (WGS) entry which is preliminary data.</text>
</comment>
<name>A0A9W4J4J8_9EURO</name>
<keyword evidence="1" id="KW-0479">Metal-binding</keyword>
<dbReference type="Gene3D" id="3.30.1050.10">
    <property type="entry name" value="SCP2 sterol-binding domain"/>
    <property type="match status" value="1"/>
</dbReference>
<dbReference type="PANTHER" id="PTHR43223">
    <property type="entry name" value="ALKYL/ARYL-SULFATASE"/>
    <property type="match status" value="1"/>
</dbReference>
<evidence type="ECO:0000313" key="7">
    <source>
        <dbReference type="Proteomes" id="UP001152592"/>
    </source>
</evidence>
<dbReference type="Pfam" id="PF00753">
    <property type="entry name" value="Lactamase_B"/>
    <property type="match status" value="1"/>
</dbReference>
<dbReference type="GO" id="GO:0018741">
    <property type="term" value="F:linear primary-alkylsulfatase activity"/>
    <property type="evidence" value="ECO:0007669"/>
    <property type="project" value="InterPro"/>
</dbReference>
<feature type="domain" description="Metallo-beta-lactamase" evidence="5">
    <location>
        <begin position="85"/>
        <end position="302"/>
    </location>
</feature>
<dbReference type="Gene3D" id="1.25.40.880">
    <property type="entry name" value="Alkyl sulfatase, dimerisation domain"/>
    <property type="match status" value="1"/>
</dbReference>
<evidence type="ECO:0000256" key="2">
    <source>
        <dbReference type="ARBA" id="ARBA00022801"/>
    </source>
</evidence>
<dbReference type="SUPFAM" id="SSF55718">
    <property type="entry name" value="SCP-like"/>
    <property type="match status" value="1"/>
</dbReference>
<dbReference type="OrthoDB" id="442680at2759"/>
<dbReference type="CDD" id="cd07710">
    <property type="entry name" value="arylsulfatase_Sdsa1-like_MBL-fold"/>
    <property type="match status" value="1"/>
</dbReference>
<keyword evidence="3" id="KW-0862">Zinc</keyword>
<organism evidence="6 7">
    <name type="scientific">Penicillium salamii</name>
    <dbReference type="NCBI Taxonomy" id="1612424"/>
    <lineage>
        <taxon>Eukaryota</taxon>
        <taxon>Fungi</taxon>
        <taxon>Dikarya</taxon>
        <taxon>Ascomycota</taxon>
        <taxon>Pezizomycotina</taxon>
        <taxon>Eurotiomycetes</taxon>
        <taxon>Eurotiomycetidae</taxon>
        <taxon>Eurotiales</taxon>
        <taxon>Aspergillaceae</taxon>
        <taxon>Penicillium</taxon>
    </lineage>
</organism>
<dbReference type="Pfam" id="PF14864">
    <property type="entry name" value="Alkyl_sulf_C"/>
    <property type="match status" value="1"/>
</dbReference>
<gene>
    <name evidence="6" type="ORF">PSALAMII_LOCUS4473</name>
</gene>
<dbReference type="GO" id="GO:0046872">
    <property type="term" value="F:metal ion binding"/>
    <property type="evidence" value="ECO:0007669"/>
    <property type="project" value="UniProtKB-KW"/>
</dbReference>
<dbReference type="Proteomes" id="UP001152592">
    <property type="component" value="Unassembled WGS sequence"/>
</dbReference>
<evidence type="ECO:0000313" key="6">
    <source>
        <dbReference type="EMBL" id="CAG8369385.1"/>
    </source>
</evidence>
<keyword evidence="2" id="KW-0378">Hydrolase</keyword>
<dbReference type="InterPro" id="IPR052195">
    <property type="entry name" value="Bact_Alkyl/Aryl-Sulfatase"/>
</dbReference>
<proteinExistence type="inferred from homology"/>
<dbReference type="PANTHER" id="PTHR43223:SF1">
    <property type="entry name" value="ALKYL_ARYL-SULFATASE BDS1"/>
    <property type="match status" value="1"/>
</dbReference>
<evidence type="ECO:0000256" key="1">
    <source>
        <dbReference type="ARBA" id="ARBA00022723"/>
    </source>
</evidence>
<dbReference type="InterPro" id="IPR036527">
    <property type="entry name" value="SCP2_sterol-bd_dom_sf"/>
</dbReference>